<dbReference type="SUPFAM" id="SSF55874">
    <property type="entry name" value="ATPase domain of HSP90 chaperone/DNA topoisomerase II/histidine kinase"/>
    <property type="match status" value="1"/>
</dbReference>
<comment type="catalytic activity">
    <reaction evidence="1">
        <text>ATP + protein L-histidine = ADP + protein N-phospho-L-histidine.</text>
        <dbReference type="EC" id="2.7.13.3"/>
    </reaction>
</comment>
<evidence type="ECO:0000256" key="2">
    <source>
        <dbReference type="ARBA" id="ARBA00004370"/>
    </source>
</evidence>
<evidence type="ECO:0000256" key="8">
    <source>
        <dbReference type="ARBA" id="ARBA00022777"/>
    </source>
</evidence>
<dbReference type="GO" id="GO:0000155">
    <property type="term" value="F:phosphorelay sensor kinase activity"/>
    <property type="evidence" value="ECO:0007669"/>
    <property type="project" value="InterPro"/>
</dbReference>
<evidence type="ECO:0000256" key="16">
    <source>
        <dbReference type="SAM" id="Phobius"/>
    </source>
</evidence>
<dbReference type="SUPFAM" id="SSF47384">
    <property type="entry name" value="Homodimeric domain of signal transducing histidine kinase"/>
    <property type="match status" value="1"/>
</dbReference>
<keyword evidence="9" id="KW-0067">ATP-binding</keyword>
<name>A0A495VMS2_9RHOO</name>
<keyword evidence="6 16" id="KW-0812">Transmembrane</keyword>
<feature type="domain" description="HAMP" evidence="19">
    <location>
        <begin position="186"/>
        <end position="238"/>
    </location>
</feature>
<evidence type="ECO:0000256" key="3">
    <source>
        <dbReference type="ARBA" id="ARBA00012438"/>
    </source>
</evidence>
<evidence type="ECO:0000256" key="15">
    <source>
        <dbReference type="PROSITE-ProRule" id="PRU00169"/>
    </source>
</evidence>
<feature type="domain" description="Histidine kinase" evidence="17">
    <location>
        <begin position="267"/>
        <end position="489"/>
    </location>
</feature>
<evidence type="ECO:0000256" key="7">
    <source>
        <dbReference type="ARBA" id="ARBA00022741"/>
    </source>
</evidence>
<dbReference type="Pfam" id="PF00512">
    <property type="entry name" value="HisKA"/>
    <property type="match status" value="1"/>
</dbReference>
<keyword evidence="7" id="KW-0547">Nucleotide-binding</keyword>
<dbReference type="InterPro" id="IPR011006">
    <property type="entry name" value="CheY-like_superfamily"/>
</dbReference>
<dbReference type="Gene3D" id="3.30.565.10">
    <property type="entry name" value="Histidine kinase-like ATPase, C-terminal domain"/>
    <property type="match status" value="1"/>
</dbReference>
<keyword evidence="10 16" id="KW-1133">Transmembrane helix</keyword>
<dbReference type="SUPFAM" id="SSF52172">
    <property type="entry name" value="CheY-like"/>
    <property type="match status" value="1"/>
</dbReference>
<keyword evidence="11" id="KW-0902">Two-component regulatory system</keyword>
<dbReference type="PROSITE" id="PS50110">
    <property type="entry name" value="RESPONSE_REGULATORY"/>
    <property type="match status" value="1"/>
</dbReference>
<evidence type="ECO:0000259" key="17">
    <source>
        <dbReference type="PROSITE" id="PS50109"/>
    </source>
</evidence>
<evidence type="ECO:0000256" key="12">
    <source>
        <dbReference type="ARBA" id="ARBA00023136"/>
    </source>
</evidence>
<organism evidence="20 21">
    <name type="scientific">Azonexus fungiphilus</name>
    <dbReference type="NCBI Taxonomy" id="146940"/>
    <lineage>
        <taxon>Bacteria</taxon>
        <taxon>Pseudomonadati</taxon>
        <taxon>Pseudomonadota</taxon>
        <taxon>Betaproteobacteria</taxon>
        <taxon>Rhodocyclales</taxon>
        <taxon>Azonexaceae</taxon>
        <taxon>Azonexus</taxon>
    </lineage>
</organism>
<dbReference type="InterPro" id="IPR004358">
    <property type="entry name" value="Sig_transdc_His_kin-like_C"/>
</dbReference>
<keyword evidence="8 20" id="KW-0418">Kinase</keyword>
<dbReference type="Pfam" id="PF02518">
    <property type="entry name" value="HATPase_c"/>
    <property type="match status" value="1"/>
</dbReference>
<feature type="transmembrane region" description="Helical" evidence="16">
    <location>
        <begin position="167"/>
        <end position="188"/>
    </location>
</feature>
<gene>
    <name evidence="20" type="ORF">DFR40_2611</name>
</gene>
<dbReference type="Proteomes" id="UP000270626">
    <property type="component" value="Unassembled WGS sequence"/>
</dbReference>
<dbReference type="InterPro" id="IPR036890">
    <property type="entry name" value="HATPase_C_sf"/>
</dbReference>
<dbReference type="InterPro" id="IPR005467">
    <property type="entry name" value="His_kinase_dom"/>
</dbReference>
<dbReference type="GO" id="GO:0016020">
    <property type="term" value="C:membrane"/>
    <property type="evidence" value="ECO:0007669"/>
    <property type="project" value="UniProtKB-SubCell"/>
</dbReference>
<comment type="caution">
    <text evidence="20">The sequence shown here is derived from an EMBL/GenBank/DDBJ whole genome shotgun (WGS) entry which is preliminary data.</text>
</comment>
<feature type="modified residue" description="4-aspartylphosphate" evidence="15">
    <location>
        <position position="566"/>
    </location>
</feature>
<dbReference type="InterPro" id="IPR003594">
    <property type="entry name" value="HATPase_dom"/>
</dbReference>
<dbReference type="OrthoDB" id="5519028at2"/>
<dbReference type="SMART" id="SM00304">
    <property type="entry name" value="HAMP"/>
    <property type="match status" value="1"/>
</dbReference>
<dbReference type="Gene3D" id="1.10.287.130">
    <property type="match status" value="1"/>
</dbReference>
<dbReference type="SMART" id="SM00387">
    <property type="entry name" value="HATPase_c"/>
    <property type="match status" value="1"/>
</dbReference>
<dbReference type="Pfam" id="PF00672">
    <property type="entry name" value="HAMP"/>
    <property type="match status" value="1"/>
</dbReference>
<dbReference type="PROSITE" id="PS50885">
    <property type="entry name" value="HAMP"/>
    <property type="match status" value="1"/>
</dbReference>
<dbReference type="Pfam" id="PF00072">
    <property type="entry name" value="Response_reg"/>
    <property type="match status" value="1"/>
</dbReference>
<dbReference type="PANTHER" id="PTHR45339">
    <property type="entry name" value="HYBRID SIGNAL TRANSDUCTION HISTIDINE KINASE J"/>
    <property type="match status" value="1"/>
</dbReference>
<dbReference type="SMART" id="SM00388">
    <property type="entry name" value="HisKA"/>
    <property type="match status" value="1"/>
</dbReference>
<evidence type="ECO:0000256" key="11">
    <source>
        <dbReference type="ARBA" id="ARBA00023012"/>
    </source>
</evidence>
<reference evidence="20 21" key="1">
    <citation type="submission" date="2018-10" db="EMBL/GenBank/DDBJ databases">
        <title>Genomic Encyclopedia of Type Strains, Phase IV (KMG-IV): sequencing the most valuable type-strain genomes for metagenomic binning, comparative biology and taxonomic classification.</title>
        <authorList>
            <person name="Goeker M."/>
        </authorList>
    </citation>
    <scope>NUCLEOTIDE SEQUENCE [LARGE SCALE GENOMIC DNA]</scope>
    <source>
        <strain evidence="20 21">DSM 23841</strain>
    </source>
</reference>
<evidence type="ECO:0000256" key="5">
    <source>
        <dbReference type="ARBA" id="ARBA00022679"/>
    </source>
</evidence>
<evidence type="ECO:0000256" key="9">
    <source>
        <dbReference type="ARBA" id="ARBA00022840"/>
    </source>
</evidence>
<dbReference type="EC" id="2.7.13.3" evidence="3"/>
<dbReference type="RefSeq" id="WP_121458922.1">
    <property type="nucleotide sequence ID" value="NZ_RBXP01000017.1"/>
</dbReference>
<dbReference type="InterPro" id="IPR003661">
    <property type="entry name" value="HisK_dim/P_dom"/>
</dbReference>
<protein>
    <recommendedName>
        <fullName evidence="14">Virulence sensor protein BvgS</fullName>
        <ecNumber evidence="3">2.7.13.3</ecNumber>
    </recommendedName>
</protein>
<comment type="function">
    <text evidence="13">Member of the two-component regulatory system BvgS/BvgA. Phosphorylates BvgA via a four-step phosphorelay in response to environmental signals.</text>
</comment>
<keyword evidence="21" id="KW-1185">Reference proteome</keyword>
<evidence type="ECO:0000256" key="1">
    <source>
        <dbReference type="ARBA" id="ARBA00000085"/>
    </source>
</evidence>
<dbReference type="PRINTS" id="PR00344">
    <property type="entry name" value="BCTRLSENSOR"/>
</dbReference>
<dbReference type="CDD" id="cd16922">
    <property type="entry name" value="HATPase_EvgS-ArcB-TorS-like"/>
    <property type="match status" value="1"/>
</dbReference>
<dbReference type="CDD" id="cd00082">
    <property type="entry name" value="HisKA"/>
    <property type="match status" value="1"/>
</dbReference>
<evidence type="ECO:0000259" key="18">
    <source>
        <dbReference type="PROSITE" id="PS50110"/>
    </source>
</evidence>
<evidence type="ECO:0000259" key="19">
    <source>
        <dbReference type="PROSITE" id="PS50885"/>
    </source>
</evidence>
<proteinExistence type="predicted"/>
<dbReference type="EMBL" id="RBXP01000017">
    <property type="protein sequence ID" value="RKT50689.1"/>
    <property type="molecule type" value="Genomic_DNA"/>
</dbReference>
<dbReference type="AlphaFoldDB" id="A0A495VMS2"/>
<evidence type="ECO:0000256" key="13">
    <source>
        <dbReference type="ARBA" id="ARBA00058004"/>
    </source>
</evidence>
<dbReference type="FunFam" id="1.10.287.130:FF:000004">
    <property type="entry name" value="Ethylene receptor 1"/>
    <property type="match status" value="1"/>
</dbReference>
<dbReference type="InterPro" id="IPR036097">
    <property type="entry name" value="HisK_dim/P_sf"/>
</dbReference>
<evidence type="ECO:0000256" key="14">
    <source>
        <dbReference type="ARBA" id="ARBA00070152"/>
    </source>
</evidence>
<dbReference type="CDD" id="cd06225">
    <property type="entry name" value="HAMP"/>
    <property type="match status" value="1"/>
</dbReference>
<dbReference type="InterPro" id="IPR001789">
    <property type="entry name" value="Sig_transdc_resp-reg_receiver"/>
</dbReference>
<feature type="transmembrane region" description="Helical" evidence="16">
    <location>
        <begin position="17"/>
        <end position="40"/>
    </location>
</feature>
<evidence type="ECO:0000256" key="10">
    <source>
        <dbReference type="ARBA" id="ARBA00022989"/>
    </source>
</evidence>
<evidence type="ECO:0000313" key="20">
    <source>
        <dbReference type="EMBL" id="RKT50689.1"/>
    </source>
</evidence>
<dbReference type="CDD" id="cd17546">
    <property type="entry name" value="REC_hyHK_CKI1_RcsC-like"/>
    <property type="match status" value="1"/>
</dbReference>
<comment type="subcellular location">
    <subcellularLocation>
        <location evidence="2">Membrane</location>
    </subcellularLocation>
</comment>
<feature type="domain" description="Response regulatory" evidence="18">
    <location>
        <begin position="516"/>
        <end position="636"/>
    </location>
</feature>
<dbReference type="InterPro" id="IPR003660">
    <property type="entry name" value="HAMP_dom"/>
</dbReference>
<keyword evidence="5" id="KW-0808">Transferase</keyword>
<dbReference type="FunFam" id="3.30.565.10:FF:000010">
    <property type="entry name" value="Sensor histidine kinase RcsC"/>
    <property type="match status" value="1"/>
</dbReference>
<keyword evidence="4 15" id="KW-0597">Phosphoprotein</keyword>
<evidence type="ECO:0000256" key="4">
    <source>
        <dbReference type="ARBA" id="ARBA00022553"/>
    </source>
</evidence>
<keyword evidence="12 16" id="KW-0472">Membrane</keyword>
<dbReference type="PANTHER" id="PTHR45339:SF1">
    <property type="entry name" value="HYBRID SIGNAL TRANSDUCTION HISTIDINE KINASE J"/>
    <property type="match status" value="1"/>
</dbReference>
<evidence type="ECO:0000256" key="6">
    <source>
        <dbReference type="ARBA" id="ARBA00022692"/>
    </source>
</evidence>
<dbReference type="Gene3D" id="6.10.340.10">
    <property type="match status" value="1"/>
</dbReference>
<dbReference type="GO" id="GO:0005524">
    <property type="term" value="F:ATP binding"/>
    <property type="evidence" value="ECO:0007669"/>
    <property type="project" value="UniProtKB-KW"/>
</dbReference>
<dbReference type="Gene3D" id="3.40.50.2300">
    <property type="match status" value="1"/>
</dbReference>
<accession>A0A495VMS2</accession>
<sequence length="642" mass="69227">MVLARPLPLLRTMRGRLLLLALIVEACMLVLLITNSLRLLHQNMGEQARNHSEQVAPILNAALVAPLAQSDYATVQAVLDESVSIQGIDYAAVLDNYGNLVASAGWPASKLLPLPDANFSIDSGEKPARYDLSRPITLSGQPLGELRFGINLSRIVEARKSLLSQGVLIAVGELLLSAGLLALLGMLLTRQLSVLTRASLEVAAGNATPPAVPEGEDDVGQLGAAFNAMSRAVSERITQLEEAHAALRHAKEAAEQANHAKSAFLATMSHEIRTPMNGILGMAQLLLIDDKASPEEQREYARTILDTGQTLLTLLNDILDFSKVEAGKMELACHIFNPREVIEENVTLFAQPARAKQLQIEAFWHGPAADYIADVTRLRQMLANLIGNAIKFTPRGFIRIEAKVLEDDGRHALLEFSVSDSGIGVLPEKREKLFHPFSQADSSTTREYGGTGLGLSIVRSLAHLMGGTVGMDSLPGEGSRFWFTIRCECAGDSGTPASRDTPPGQMAALQEGLRGSVLVAEDNPVNRKVIEGLLNKLGIAAVCTENGAEALAALHRGLQPDLVLMDMQMPVMDGLRATQEIRNWEARLGRPAIPIIALTAGAFAEDRQSCLDAGMNDFMTKPVRIDVLSSMLAHWVGTGQRD</sequence>
<dbReference type="PROSITE" id="PS50109">
    <property type="entry name" value="HIS_KIN"/>
    <property type="match status" value="1"/>
</dbReference>
<dbReference type="SMART" id="SM00448">
    <property type="entry name" value="REC"/>
    <property type="match status" value="1"/>
</dbReference>
<evidence type="ECO:0000313" key="21">
    <source>
        <dbReference type="Proteomes" id="UP000270626"/>
    </source>
</evidence>